<dbReference type="AlphaFoldDB" id="A0A366HW30"/>
<dbReference type="Gene3D" id="2.40.10.270">
    <property type="entry name" value="Bacteriophage SPP1 head-tail adaptor protein"/>
    <property type="match status" value="1"/>
</dbReference>
<dbReference type="Pfam" id="PF05521">
    <property type="entry name" value="Phage_HCP"/>
    <property type="match status" value="1"/>
</dbReference>
<keyword evidence="2" id="KW-1185">Reference proteome</keyword>
<dbReference type="InterPro" id="IPR008767">
    <property type="entry name" value="Phage_SPP1_head-tail_adaptor"/>
</dbReference>
<protein>
    <submittedName>
        <fullName evidence="1">SPP1 family predicted phage head-tail adaptor</fullName>
    </submittedName>
</protein>
<dbReference type="InterPro" id="IPR038666">
    <property type="entry name" value="SSP1_head-tail_sf"/>
</dbReference>
<name>A0A366HW30_9GAMM</name>
<sequence>MRAGRLRHRVIIQNFTTTRDAGGQPIESWSDGATVWAEVAPISGRELVAAGAVSAEATIRVWMRFRRDVSAVSRLLCLNGPFAGLMLDIIGPPIPDGKCTRLEILCKLGVKRD</sequence>
<dbReference type="Proteomes" id="UP000253046">
    <property type="component" value="Unassembled WGS sequence"/>
</dbReference>
<accession>A0A366HW30</accession>
<gene>
    <name evidence="1" type="ORF">DES54_1699</name>
</gene>
<organism evidence="1 2">
    <name type="scientific">Brenneria salicis ATCC 15712 = DSM 30166</name>
    <dbReference type="NCBI Taxonomy" id="714314"/>
    <lineage>
        <taxon>Bacteria</taxon>
        <taxon>Pseudomonadati</taxon>
        <taxon>Pseudomonadota</taxon>
        <taxon>Gammaproteobacteria</taxon>
        <taxon>Enterobacterales</taxon>
        <taxon>Pectobacteriaceae</taxon>
        <taxon>Brenneria</taxon>
    </lineage>
</organism>
<evidence type="ECO:0000313" key="2">
    <source>
        <dbReference type="Proteomes" id="UP000253046"/>
    </source>
</evidence>
<reference evidence="1 2" key="1">
    <citation type="submission" date="2018-06" db="EMBL/GenBank/DDBJ databases">
        <title>Genomic Encyclopedia of Type Strains, Phase IV (KMG-IV): sequencing the most valuable type-strain genomes for metagenomic binning, comparative biology and taxonomic classification.</title>
        <authorList>
            <person name="Goeker M."/>
        </authorList>
    </citation>
    <scope>NUCLEOTIDE SEQUENCE [LARGE SCALE GENOMIC DNA]</scope>
    <source>
        <strain evidence="1 2">DSM 30166</strain>
    </source>
</reference>
<evidence type="ECO:0000313" key="1">
    <source>
        <dbReference type="EMBL" id="RBP57331.1"/>
    </source>
</evidence>
<comment type="caution">
    <text evidence="1">The sequence shown here is derived from an EMBL/GenBank/DDBJ whole genome shotgun (WGS) entry which is preliminary data.</text>
</comment>
<proteinExistence type="predicted"/>
<dbReference type="RefSeq" id="WP_113869633.1">
    <property type="nucleotide sequence ID" value="NZ_AGJP01000001.1"/>
</dbReference>
<dbReference type="EMBL" id="QNRY01000069">
    <property type="protein sequence ID" value="RBP57331.1"/>
    <property type="molecule type" value="Genomic_DNA"/>
</dbReference>
<dbReference type="OrthoDB" id="8640229at2"/>
<dbReference type="NCBIfam" id="TIGR01563">
    <property type="entry name" value="gp16_SPP1"/>
    <property type="match status" value="1"/>
</dbReference>